<evidence type="ECO:0000256" key="17">
    <source>
        <dbReference type="ARBA" id="ARBA00029735"/>
    </source>
</evidence>
<keyword evidence="8" id="KW-0132">Cell division</keyword>
<proteinExistence type="inferred from homology"/>
<accession>A0A0W0CFZ6</accession>
<comment type="subunit">
    <text evidence="19">Component of the DASH complex consisting of ASK1, DAD1, DAD2, DAD3, DAD4, DAM1, DUO1, HSK3, SPC19 and SPC34, with a stoichiometry of one copy of each subunit per complex. Multiple DASH complexes oligomerize to form a ring that encircles spindle microtubules and organizes the rod-like NDC80 complexes of the outer kinetochore. DASH complex oligomerization strengthens microtubule attachments. On cytoplasmic microtubules, DASH complexes appear to form patches instead of rings.</text>
</comment>
<dbReference type="Proteomes" id="UP000054886">
    <property type="component" value="Unassembled WGS sequence"/>
</dbReference>
<dbReference type="PANTHER" id="PTHR28200:SF1">
    <property type="entry name" value="DASH COMPLEX SUBUNIT ASK1"/>
    <property type="match status" value="1"/>
</dbReference>
<keyword evidence="9" id="KW-0493">Microtubule</keyword>
<dbReference type="EMBL" id="LLZZ01000161">
    <property type="protein sequence ID" value="KTA97345.1"/>
    <property type="molecule type" value="Genomic_DNA"/>
</dbReference>
<feature type="compositionally biased region" description="Polar residues" evidence="20">
    <location>
        <begin position="120"/>
        <end position="130"/>
    </location>
</feature>
<evidence type="ECO:0000256" key="10">
    <source>
        <dbReference type="ARBA" id="ARBA00022776"/>
    </source>
</evidence>
<evidence type="ECO:0000256" key="18">
    <source>
        <dbReference type="ARBA" id="ARBA00029932"/>
    </source>
</evidence>
<evidence type="ECO:0000256" key="14">
    <source>
        <dbReference type="ARBA" id="ARBA00023242"/>
    </source>
</evidence>
<keyword evidence="13" id="KW-0206">Cytoskeleton</keyword>
<evidence type="ECO:0000256" key="6">
    <source>
        <dbReference type="ARBA" id="ARBA00022454"/>
    </source>
</evidence>
<protein>
    <recommendedName>
        <fullName evidence="5">DASH complex subunit ASK1</fullName>
    </recommendedName>
    <alternativeName>
        <fullName evidence="18">Associated with spindles and kinetochores protein 1</fullName>
    </alternativeName>
    <alternativeName>
        <fullName evidence="17">Outer kinetochore protein ASK1</fullName>
    </alternativeName>
</protein>
<dbReference type="VEuPathDB" id="FungiDB:GVI51_M13035"/>
<evidence type="ECO:0000313" key="22">
    <source>
        <dbReference type="Proteomes" id="UP000054886"/>
    </source>
</evidence>
<evidence type="ECO:0000256" key="20">
    <source>
        <dbReference type="SAM" id="MobiDB-lite"/>
    </source>
</evidence>
<dbReference type="Pfam" id="PF08655">
    <property type="entry name" value="DASH_Ask1"/>
    <property type="match status" value="1"/>
</dbReference>
<dbReference type="GO" id="GO:0042729">
    <property type="term" value="C:DASH complex"/>
    <property type="evidence" value="ECO:0007669"/>
    <property type="project" value="EnsemblFungi"/>
</dbReference>
<evidence type="ECO:0000256" key="12">
    <source>
        <dbReference type="ARBA" id="ARBA00022838"/>
    </source>
</evidence>
<evidence type="ECO:0000256" key="11">
    <source>
        <dbReference type="ARBA" id="ARBA00022829"/>
    </source>
</evidence>
<dbReference type="InterPro" id="IPR013964">
    <property type="entry name" value="DASH_Ask1"/>
</dbReference>
<evidence type="ECO:0000256" key="2">
    <source>
        <dbReference type="ARBA" id="ARBA00004186"/>
    </source>
</evidence>
<dbReference type="VEuPathDB" id="FungiDB:CAGL0M13079g"/>
<evidence type="ECO:0000256" key="9">
    <source>
        <dbReference type="ARBA" id="ARBA00022701"/>
    </source>
</evidence>
<dbReference type="OMA" id="EICERIM"/>
<dbReference type="GO" id="GO:0072686">
    <property type="term" value="C:mitotic spindle"/>
    <property type="evidence" value="ECO:0007669"/>
    <property type="project" value="InterPro"/>
</dbReference>
<evidence type="ECO:0000256" key="19">
    <source>
        <dbReference type="ARBA" id="ARBA00046633"/>
    </source>
</evidence>
<evidence type="ECO:0000256" key="16">
    <source>
        <dbReference type="ARBA" id="ARBA00023328"/>
    </source>
</evidence>
<dbReference type="GO" id="GO:1990758">
    <property type="term" value="P:mitotic sister chromatid biorientation"/>
    <property type="evidence" value="ECO:0007669"/>
    <property type="project" value="EnsemblFungi"/>
</dbReference>
<comment type="subcellular location">
    <subcellularLocation>
        <location evidence="3">Chromosome</location>
        <location evidence="3">Centromere</location>
        <location evidence="3">Kinetochore</location>
    </subcellularLocation>
    <subcellularLocation>
        <location evidence="2">Cytoplasm</location>
        <location evidence="2">Cytoskeleton</location>
        <location evidence="2">Spindle</location>
    </subcellularLocation>
    <subcellularLocation>
        <location evidence="1">Nucleus</location>
    </subcellularLocation>
</comment>
<evidence type="ECO:0000256" key="3">
    <source>
        <dbReference type="ARBA" id="ARBA00004629"/>
    </source>
</evidence>
<organism evidence="21 22">
    <name type="scientific">Candida glabrata</name>
    <name type="common">Yeast</name>
    <name type="synonym">Torulopsis glabrata</name>
    <dbReference type="NCBI Taxonomy" id="5478"/>
    <lineage>
        <taxon>Eukaryota</taxon>
        <taxon>Fungi</taxon>
        <taxon>Dikarya</taxon>
        <taxon>Ascomycota</taxon>
        <taxon>Saccharomycotina</taxon>
        <taxon>Saccharomycetes</taxon>
        <taxon>Saccharomycetales</taxon>
        <taxon>Saccharomycetaceae</taxon>
        <taxon>Nakaseomyces</taxon>
    </lineage>
</organism>
<evidence type="ECO:0000256" key="13">
    <source>
        <dbReference type="ARBA" id="ARBA00023212"/>
    </source>
</evidence>
<reference evidence="21 22" key="1">
    <citation type="submission" date="2015-10" db="EMBL/GenBank/DDBJ databases">
        <title>Draft genomes sequences of Candida glabrata isolates 1A, 1B, 2A, 2B, 3A and 3B.</title>
        <authorList>
            <person name="Haavelsrud O.E."/>
            <person name="Gaustad P."/>
        </authorList>
    </citation>
    <scope>NUCLEOTIDE SEQUENCE [LARGE SCALE GENOMIC DNA]</scope>
    <source>
        <strain evidence="21">910700640</strain>
    </source>
</reference>
<dbReference type="GO" id="GO:0051301">
    <property type="term" value="P:cell division"/>
    <property type="evidence" value="ECO:0007669"/>
    <property type="project" value="UniProtKB-KW"/>
</dbReference>
<dbReference type="AlphaFoldDB" id="A0A0W0CFZ6"/>
<name>A0A0W0CFZ6_CANGB</name>
<dbReference type="GO" id="GO:0031116">
    <property type="term" value="P:positive regulation of microtubule polymerization"/>
    <property type="evidence" value="ECO:0007669"/>
    <property type="project" value="EnsemblFungi"/>
</dbReference>
<dbReference type="PANTHER" id="PTHR28200">
    <property type="entry name" value="DASH COMPLEX SUBUNIT ASK1"/>
    <property type="match status" value="1"/>
</dbReference>
<dbReference type="OrthoDB" id="5573898at2759"/>
<dbReference type="GO" id="GO:0005874">
    <property type="term" value="C:microtubule"/>
    <property type="evidence" value="ECO:0007669"/>
    <property type="project" value="UniProtKB-KW"/>
</dbReference>
<keyword evidence="10" id="KW-0498">Mitosis</keyword>
<evidence type="ECO:0000256" key="7">
    <source>
        <dbReference type="ARBA" id="ARBA00022490"/>
    </source>
</evidence>
<evidence type="ECO:0000256" key="5">
    <source>
        <dbReference type="ARBA" id="ARBA00014520"/>
    </source>
</evidence>
<sequence>MDRELERLDQEITLELQKIDGNLSHCFDVITKQVIPRVVAYGQVCDAISDSCEWLGTLCKSSGVVDLKRDVLLERTPVRDSDAHGNAHGDTHGNAHGDAHGEANAERSYGDVAGGEEHNSTVQSEVSDSTMGKYREDDTREQGEDDSVQRQKKRKVSLLIQERYGSSSSVMPSPDKRVPQQSLGSSPVKEQVPLPGTVIHFSTK</sequence>
<evidence type="ECO:0000256" key="4">
    <source>
        <dbReference type="ARBA" id="ARBA00010731"/>
    </source>
</evidence>
<keyword evidence="11" id="KW-0159">Chromosome partition</keyword>
<dbReference type="PhylomeDB" id="A0A0W0CFZ6"/>
<evidence type="ECO:0000256" key="15">
    <source>
        <dbReference type="ARBA" id="ARBA00023306"/>
    </source>
</evidence>
<evidence type="ECO:0000256" key="8">
    <source>
        <dbReference type="ARBA" id="ARBA00022618"/>
    </source>
</evidence>
<dbReference type="GO" id="GO:0051010">
    <property type="term" value="F:microtubule plus-end binding"/>
    <property type="evidence" value="ECO:0007669"/>
    <property type="project" value="EnsemblFungi"/>
</dbReference>
<dbReference type="VEuPathDB" id="FungiDB:GWK60_M12991"/>
<comment type="caution">
    <text evidence="21">The sequence shown here is derived from an EMBL/GenBank/DDBJ whole genome shotgun (WGS) entry which is preliminary data.</text>
</comment>
<keyword evidence="14" id="KW-0539">Nucleus</keyword>
<dbReference type="VEuPathDB" id="FungiDB:GW608_M12991"/>
<feature type="compositionally biased region" description="Basic and acidic residues" evidence="20">
    <location>
        <begin position="78"/>
        <end position="119"/>
    </location>
</feature>
<keyword evidence="16" id="KW-0137">Centromere</keyword>
<feature type="compositionally biased region" description="Basic and acidic residues" evidence="20">
    <location>
        <begin position="133"/>
        <end position="142"/>
    </location>
</feature>
<dbReference type="GO" id="GO:1990976">
    <property type="term" value="P:protein transport along microtubule to mitotic spindle pole body"/>
    <property type="evidence" value="ECO:0007669"/>
    <property type="project" value="EnsemblFungi"/>
</dbReference>
<dbReference type="GO" id="GO:0051987">
    <property type="term" value="P:positive regulation of attachment of spindle microtubules to kinetochore"/>
    <property type="evidence" value="ECO:0007669"/>
    <property type="project" value="EnsemblFungi"/>
</dbReference>
<keyword evidence="12" id="KW-0995">Kinetochore</keyword>
<keyword evidence="7" id="KW-0963">Cytoplasm</keyword>
<dbReference type="GO" id="GO:0044732">
    <property type="term" value="C:mitotic spindle pole body"/>
    <property type="evidence" value="ECO:0007669"/>
    <property type="project" value="TreeGrafter"/>
</dbReference>
<gene>
    <name evidence="21" type="ORF">AO440_004414</name>
</gene>
<dbReference type="VEuPathDB" id="FungiDB:B1J91_M13079g"/>
<comment type="similarity">
    <text evidence="4">Belongs to the DASH complex ASK1 family.</text>
</comment>
<dbReference type="SMR" id="A0A0W0CFZ6"/>
<evidence type="ECO:0000256" key="1">
    <source>
        <dbReference type="ARBA" id="ARBA00004123"/>
    </source>
</evidence>
<evidence type="ECO:0000313" key="21">
    <source>
        <dbReference type="EMBL" id="KTA97345.1"/>
    </source>
</evidence>
<feature type="region of interest" description="Disordered" evidence="20">
    <location>
        <begin position="78"/>
        <end position="204"/>
    </location>
</feature>
<keyword evidence="6" id="KW-0158">Chromosome</keyword>
<keyword evidence="15" id="KW-0131">Cell cycle</keyword>